<comment type="caution">
    <text evidence="3">The sequence shown here is derived from an EMBL/GenBank/DDBJ whole genome shotgun (WGS) entry which is preliminary data.</text>
</comment>
<keyword evidence="4" id="KW-1185">Reference proteome</keyword>
<dbReference type="EMBL" id="AAXT01000004">
    <property type="protein sequence ID" value="EDO05856.1"/>
    <property type="molecule type" value="Genomic_DNA"/>
</dbReference>
<feature type="region of interest" description="Disordered" evidence="1">
    <location>
        <begin position="1"/>
        <end position="29"/>
    </location>
</feature>
<dbReference type="GeneID" id="5477643"/>
<dbReference type="Gene3D" id="1.25.40.90">
    <property type="match status" value="1"/>
</dbReference>
<protein>
    <recommendedName>
        <fullName evidence="2">CID domain-containing protein</fullName>
    </recommendedName>
</protein>
<sequence>MAGTKSPDLSPLSDEEAVDEDDNDSTFHREIILQDNYSDDDVSDSPYNASDVTGNGFYANSVRQPIHDNTTDGSHMSGHYTNQRQVRFADGLSHHDGSQYPYMSKPGSSHDDVNKGPSYRFTPSSTFNDSGPMSLLSLLPSSILGNAVSMSKYLSEYIADNVELQQKVRNISNADRRKEFGERIFPESKLSAVFRSIDTAQVAIEGAADLASSYSDPPGALLQLMHDVFVSIPTNSSVTRLGIFYVYNHLLHKYGRVSRNNQPCFAEIGLRRFCIPAITHSSRIHCSNAVHIITCVNVWRQRRIYDSKTCETLESMVSSPSLSSTGEAHKDTSTFSVNSEIGGLKTLRYIFRMPLVDARYEEAVDGIDVDDLINTECLMHNQMLHEAKSRNKYALFDQVSRLSGQEIILMNSISLDLAGLIEEGGKHLAMLEKDISDIQNRLKDFN</sequence>
<feature type="domain" description="CID" evidence="2">
    <location>
        <begin position="182"/>
        <end position="321"/>
    </location>
</feature>
<dbReference type="InterPro" id="IPR008942">
    <property type="entry name" value="ENTH_VHS"/>
</dbReference>
<dbReference type="eggNOG" id="ENOG502QWXC">
    <property type="taxonomic scope" value="Eukaryota"/>
</dbReference>
<proteinExistence type="predicted"/>
<organism evidence="3 4">
    <name type="scientific">Babesia bovis</name>
    <dbReference type="NCBI Taxonomy" id="5865"/>
    <lineage>
        <taxon>Eukaryota</taxon>
        <taxon>Sar</taxon>
        <taxon>Alveolata</taxon>
        <taxon>Apicomplexa</taxon>
        <taxon>Aconoidasida</taxon>
        <taxon>Piroplasmida</taxon>
        <taxon>Babesiidae</taxon>
        <taxon>Babesia</taxon>
    </lineage>
</organism>
<dbReference type="STRING" id="5865.A7AVN0"/>
<dbReference type="InParanoid" id="A7AVN0"/>
<feature type="compositionally biased region" description="Acidic residues" evidence="1">
    <location>
        <begin position="13"/>
        <end position="24"/>
    </location>
</feature>
<accession>A7AVN0</accession>
<dbReference type="KEGG" id="bbo:BBOV_IV002590"/>
<dbReference type="OMA" id="CNCINIW"/>
<evidence type="ECO:0000313" key="4">
    <source>
        <dbReference type="Proteomes" id="UP000002173"/>
    </source>
</evidence>
<evidence type="ECO:0000256" key="1">
    <source>
        <dbReference type="SAM" id="MobiDB-lite"/>
    </source>
</evidence>
<dbReference type="VEuPathDB" id="PiroplasmaDB:BBOV_IV002590"/>
<gene>
    <name evidence="3" type="ORF">BBOV_IV002590</name>
</gene>
<dbReference type="Proteomes" id="UP000002173">
    <property type="component" value="Unassembled WGS sequence"/>
</dbReference>
<evidence type="ECO:0000313" key="3">
    <source>
        <dbReference type="EMBL" id="EDO05856.1"/>
    </source>
</evidence>
<reference evidence="4" key="2">
    <citation type="journal article" date="2020" name="Data Brief">
        <title>Transcriptome dataset of Babesia bovis life stages within vertebrate and invertebrate hosts.</title>
        <authorList>
            <person name="Ueti M.W."/>
            <person name="Johnson W.C."/>
            <person name="Kappmeyer L.S."/>
            <person name="Herndon D.R."/>
            <person name="Mousel M.R."/>
            <person name="Reif K.E."/>
            <person name="Taus N.S."/>
            <person name="Ifeonu O.O."/>
            <person name="Silva J.C."/>
            <person name="Suarez C.E."/>
            <person name="Brayton K.A."/>
        </authorList>
    </citation>
    <scope>NUCLEOTIDE SEQUENCE [LARGE SCALE GENOMIC DNA]</scope>
</reference>
<dbReference type="InterPro" id="IPR006569">
    <property type="entry name" value="CID_dom"/>
</dbReference>
<dbReference type="RefSeq" id="XP_001609424.1">
    <property type="nucleotide sequence ID" value="XM_001609374.1"/>
</dbReference>
<name>A7AVN0_BABBO</name>
<evidence type="ECO:0000259" key="2">
    <source>
        <dbReference type="PROSITE" id="PS51391"/>
    </source>
</evidence>
<reference evidence="4" key="3">
    <citation type="journal article" date="2021" name="Int. J. Parasitol.">
        <title>Comparative analysis of gene expression between Babesia bovis blood stages and kinetes allowed by improved genome annotation.</title>
        <authorList>
            <person name="Ueti M.W."/>
            <person name="Johnson W.C."/>
            <person name="Kappmeyer L.S."/>
            <person name="Herndon D.R."/>
            <person name="Mousel M.R."/>
            <person name="Reif K.E."/>
            <person name="Taus N.S."/>
            <person name="Ifeonu O.O."/>
            <person name="Silva J.C."/>
            <person name="Suarez C.E."/>
            <person name="Brayton K.A."/>
        </authorList>
    </citation>
    <scope>NUCLEOTIDE SEQUENCE [LARGE SCALE GENOMIC DNA]</scope>
</reference>
<dbReference type="AlphaFoldDB" id="A7AVN0"/>
<dbReference type="PROSITE" id="PS51391">
    <property type="entry name" value="CID"/>
    <property type="match status" value="1"/>
</dbReference>
<reference evidence="3 4" key="1">
    <citation type="journal article" date="2007" name="PLoS Pathog.">
        <title>Genome sequence of Babesia bovis and comparative analysis of apicomplexan hemoprotozoa.</title>
        <authorList>
            <person name="Brayton K.A."/>
            <person name="Lau A.O.T."/>
            <person name="Herndon D.R."/>
            <person name="Hannick L."/>
            <person name="Kappmeyer L.S."/>
            <person name="Berens S.J."/>
            <person name="Bidwell S.L."/>
            <person name="Brown W.C."/>
            <person name="Crabtree J."/>
            <person name="Fadrosh D."/>
            <person name="Feldblum T."/>
            <person name="Forberger H.A."/>
            <person name="Haas B.J."/>
            <person name="Howell J.M."/>
            <person name="Khouri H."/>
            <person name="Koo H."/>
            <person name="Mann D.J."/>
            <person name="Norimine J."/>
            <person name="Paulsen I.T."/>
            <person name="Radune D."/>
            <person name="Ren Q."/>
            <person name="Smith R.K. Jr."/>
            <person name="Suarez C.E."/>
            <person name="White O."/>
            <person name="Wortman J.R."/>
            <person name="Knowles D.P. Jr."/>
            <person name="McElwain T.F."/>
            <person name="Nene V.M."/>
        </authorList>
    </citation>
    <scope>NUCLEOTIDE SEQUENCE [LARGE SCALE GENOMIC DNA]</scope>
    <source>
        <strain evidence="3">T2Bo</strain>
    </source>
</reference>